<feature type="region of interest" description="Disordered" evidence="2">
    <location>
        <begin position="74"/>
        <end position="133"/>
    </location>
</feature>
<dbReference type="AlphaFoldDB" id="A0A132AIT2"/>
<feature type="compositionally biased region" description="Polar residues" evidence="2">
    <location>
        <begin position="81"/>
        <end position="91"/>
    </location>
</feature>
<dbReference type="Gene3D" id="1.20.920.10">
    <property type="entry name" value="Bromodomain-like"/>
    <property type="match status" value="1"/>
</dbReference>
<dbReference type="SUPFAM" id="SSF47370">
    <property type="entry name" value="Bromodomain"/>
    <property type="match status" value="1"/>
</dbReference>
<reference evidence="3 4" key="1">
    <citation type="journal article" date="2015" name="Parasit. Vectors">
        <title>Draft genome of the scabies mite.</title>
        <authorList>
            <person name="Rider S.D.Jr."/>
            <person name="Morgan M.S."/>
            <person name="Arlian L.G."/>
        </authorList>
    </citation>
    <scope>NUCLEOTIDE SEQUENCE [LARGE SCALE GENOMIC DNA]</scope>
    <source>
        <strain evidence="3">Arlian Lab</strain>
    </source>
</reference>
<keyword evidence="1" id="KW-0103">Bromodomain</keyword>
<name>A0A132AIT2_SARSC</name>
<organism evidence="3 4">
    <name type="scientific">Sarcoptes scabiei</name>
    <name type="common">Itch mite</name>
    <name type="synonym">Acarus scabiei</name>
    <dbReference type="NCBI Taxonomy" id="52283"/>
    <lineage>
        <taxon>Eukaryota</taxon>
        <taxon>Metazoa</taxon>
        <taxon>Ecdysozoa</taxon>
        <taxon>Arthropoda</taxon>
        <taxon>Chelicerata</taxon>
        <taxon>Arachnida</taxon>
        <taxon>Acari</taxon>
        <taxon>Acariformes</taxon>
        <taxon>Sarcoptiformes</taxon>
        <taxon>Astigmata</taxon>
        <taxon>Psoroptidia</taxon>
        <taxon>Sarcoptoidea</taxon>
        <taxon>Sarcoptidae</taxon>
        <taxon>Sarcoptinae</taxon>
        <taxon>Sarcoptes</taxon>
    </lineage>
</organism>
<evidence type="ECO:0000313" key="3">
    <source>
        <dbReference type="EMBL" id="KPM10896.1"/>
    </source>
</evidence>
<evidence type="ECO:0000313" key="4">
    <source>
        <dbReference type="Proteomes" id="UP000616769"/>
    </source>
</evidence>
<proteinExistence type="predicted"/>
<sequence length="175" mass="20166">MRLIVSNCRRYYDSDFPITENARWLEKLEIKKAKKLTAKRSSRKIDCPVNVHKKLKLVQIGMEKLTKKMNNLLKQIGPKKSNATSSSLTRTRPTKARDSFKMQSDANEESGKKSRDNSGIKEDETNPDNINNEKVQKILNEPFDLNNKDHLEKLSNDLLGLEDIEFFLGGKMEKI</sequence>
<evidence type="ECO:0000256" key="1">
    <source>
        <dbReference type="ARBA" id="ARBA00023117"/>
    </source>
</evidence>
<gene>
    <name evidence="3" type="ORF">QR98_0094610</name>
</gene>
<feature type="compositionally biased region" description="Basic and acidic residues" evidence="2">
    <location>
        <begin position="109"/>
        <end position="124"/>
    </location>
</feature>
<comment type="caution">
    <text evidence="3">The sequence shown here is derived from an EMBL/GenBank/DDBJ whole genome shotgun (WGS) entry which is preliminary data.</text>
</comment>
<dbReference type="InterPro" id="IPR036427">
    <property type="entry name" value="Bromodomain-like_sf"/>
</dbReference>
<evidence type="ECO:0000256" key="2">
    <source>
        <dbReference type="SAM" id="MobiDB-lite"/>
    </source>
</evidence>
<protein>
    <submittedName>
        <fullName evidence="3">Uncharacterized protein</fullName>
    </submittedName>
</protein>
<dbReference type="Proteomes" id="UP000616769">
    <property type="component" value="Unassembled WGS sequence"/>
</dbReference>
<dbReference type="EMBL" id="JXLN01015995">
    <property type="protein sequence ID" value="KPM10896.1"/>
    <property type="molecule type" value="Genomic_DNA"/>
</dbReference>
<dbReference type="OrthoDB" id="6501837at2759"/>
<accession>A0A132AIT2</accession>
<dbReference type="VEuPathDB" id="VectorBase:SSCA006298"/>